<dbReference type="EMBL" id="HBGG01028634">
    <property type="protein sequence ID" value="CAD9212560.1"/>
    <property type="molecule type" value="Transcribed_RNA"/>
</dbReference>
<dbReference type="GO" id="GO:0002181">
    <property type="term" value="P:cytoplasmic translation"/>
    <property type="evidence" value="ECO:0007669"/>
    <property type="project" value="TreeGrafter"/>
</dbReference>
<evidence type="ECO:0000256" key="1">
    <source>
        <dbReference type="ARBA" id="ARBA00009356"/>
    </source>
</evidence>
<dbReference type="AlphaFoldDB" id="A0A7S1SZ91"/>
<dbReference type="PROSITE" id="PS00700">
    <property type="entry name" value="RIBOSOMAL_L6_2"/>
    <property type="match status" value="1"/>
</dbReference>
<dbReference type="PIRSF" id="PIRSF002162">
    <property type="entry name" value="Ribosomal_L6"/>
    <property type="match status" value="1"/>
</dbReference>
<evidence type="ECO:0000259" key="4">
    <source>
        <dbReference type="Pfam" id="PF00347"/>
    </source>
</evidence>
<keyword evidence="3" id="KW-0687">Ribonucleoprotein</keyword>
<reference evidence="5" key="1">
    <citation type="submission" date="2021-01" db="EMBL/GenBank/DDBJ databases">
        <authorList>
            <person name="Corre E."/>
            <person name="Pelletier E."/>
            <person name="Niang G."/>
            <person name="Scheremetjew M."/>
            <person name="Finn R."/>
            <person name="Kale V."/>
            <person name="Holt S."/>
            <person name="Cochrane G."/>
            <person name="Meng A."/>
            <person name="Brown T."/>
            <person name="Cohen L."/>
        </authorList>
    </citation>
    <scope>NUCLEOTIDE SEQUENCE</scope>
    <source>
        <strain evidence="5">PLY429</strain>
    </source>
</reference>
<dbReference type="InterPro" id="IPR000702">
    <property type="entry name" value="Ribosomal_uL6-like"/>
</dbReference>
<dbReference type="GO" id="GO:0019843">
    <property type="term" value="F:rRNA binding"/>
    <property type="evidence" value="ECO:0007669"/>
    <property type="project" value="InterPro"/>
</dbReference>
<feature type="domain" description="Large ribosomal subunit protein uL6 alpha-beta" evidence="4">
    <location>
        <begin position="13"/>
        <end position="88"/>
    </location>
</feature>
<dbReference type="FunFam" id="3.90.930.12:FF:000004">
    <property type="entry name" value="60S ribosomal protein L9"/>
    <property type="match status" value="1"/>
</dbReference>
<accession>A0A7S1SZ91</accession>
<keyword evidence="2" id="KW-0689">Ribosomal protein</keyword>
<feature type="domain" description="Large ribosomal subunit protein uL6 alpha-beta" evidence="4">
    <location>
        <begin position="112"/>
        <end position="181"/>
    </location>
</feature>
<dbReference type="FunFam" id="3.90.930.12:FF:000003">
    <property type="entry name" value="60S ribosomal protein L9"/>
    <property type="match status" value="1"/>
</dbReference>
<dbReference type="InterPro" id="IPR020040">
    <property type="entry name" value="Ribosomal_uL6_a/b-dom"/>
</dbReference>
<evidence type="ECO:0000313" key="5">
    <source>
        <dbReference type="EMBL" id="CAD9212560.1"/>
    </source>
</evidence>
<gene>
    <name evidence="5" type="ORF">TCHU04912_LOCUS14799</name>
</gene>
<evidence type="ECO:0000256" key="3">
    <source>
        <dbReference type="ARBA" id="ARBA00023274"/>
    </source>
</evidence>
<dbReference type="Pfam" id="PF00347">
    <property type="entry name" value="Ribosomal_L6"/>
    <property type="match status" value="2"/>
</dbReference>
<dbReference type="Gene3D" id="3.90.930.12">
    <property type="entry name" value="Ribosomal protein L6, alpha-beta domain"/>
    <property type="match status" value="2"/>
</dbReference>
<evidence type="ECO:0000256" key="2">
    <source>
        <dbReference type="ARBA" id="ARBA00022980"/>
    </source>
</evidence>
<sequence>MVRLMAAKRELPVPEGVTVEVNARHVKVTGPRGKLEREFKHAKVDIFLTKDEEGATKVVVEKHFGAGKQLAAIRSTISHISNLITGVTIGFCYKMRLVYAHFPINANIVGGGNGIELRNFLGEKRVRKIDMLDGVKIVRSNDVKDELVLTGNSIDNVSGTCALINQSCLVKNKDIRKFLDGIYISERGTIAAEE</sequence>
<proteinExistence type="inferred from homology"/>
<dbReference type="GO" id="GO:0003735">
    <property type="term" value="F:structural constituent of ribosome"/>
    <property type="evidence" value="ECO:0007669"/>
    <property type="project" value="InterPro"/>
</dbReference>
<organism evidence="5">
    <name type="scientific">Tetraselmis chuii</name>
    <dbReference type="NCBI Taxonomy" id="63592"/>
    <lineage>
        <taxon>Eukaryota</taxon>
        <taxon>Viridiplantae</taxon>
        <taxon>Chlorophyta</taxon>
        <taxon>core chlorophytes</taxon>
        <taxon>Chlorodendrophyceae</taxon>
        <taxon>Chlorodendrales</taxon>
        <taxon>Chlorodendraceae</taxon>
        <taxon>Tetraselmis</taxon>
    </lineage>
</organism>
<dbReference type="PANTHER" id="PTHR11655:SF16">
    <property type="entry name" value="60S RIBOSOMAL PROTEIN L9"/>
    <property type="match status" value="1"/>
</dbReference>
<dbReference type="PANTHER" id="PTHR11655">
    <property type="entry name" value="60S/50S RIBOSOMAL PROTEIN L6/L9"/>
    <property type="match status" value="1"/>
</dbReference>
<name>A0A7S1SZ91_9CHLO</name>
<dbReference type="SUPFAM" id="SSF56053">
    <property type="entry name" value="Ribosomal protein L6"/>
    <property type="match status" value="2"/>
</dbReference>
<dbReference type="InterPro" id="IPR036789">
    <property type="entry name" value="Ribosomal_uL6-like_a/b-dom_sf"/>
</dbReference>
<dbReference type="GO" id="GO:0022625">
    <property type="term" value="C:cytosolic large ribosomal subunit"/>
    <property type="evidence" value="ECO:0007669"/>
    <property type="project" value="TreeGrafter"/>
</dbReference>
<comment type="similarity">
    <text evidence="1">Belongs to the universal ribosomal protein uL6 family.</text>
</comment>
<dbReference type="InterPro" id="IPR002359">
    <property type="entry name" value="Ribosomal_uL6_CS2"/>
</dbReference>
<protein>
    <recommendedName>
        <fullName evidence="4">Large ribosomal subunit protein uL6 alpha-beta domain-containing protein</fullName>
    </recommendedName>
</protein>